<dbReference type="RefSeq" id="WP_265580672.1">
    <property type="nucleotide sequence ID" value="NZ_CP036172.1"/>
</dbReference>
<evidence type="ECO:0000259" key="24">
    <source>
        <dbReference type="SMART" id="SM00483"/>
    </source>
</evidence>
<evidence type="ECO:0000256" key="9">
    <source>
        <dbReference type="ARBA" id="ARBA00022695"/>
    </source>
</evidence>
<dbReference type="GO" id="GO:0003887">
    <property type="term" value="F:DNA-directed DNA polymerase activity"/>
    <property type="evidence" value="ECO:0007669"/>
    <property type="project" value="UniProtKB-KW"/>
</dbReference>
<dbReference type="Proteomes" id="UP001042704">
    <property type="component" value="Chromosome"/>
</dbReference>
<keyword evidence="25" id="KW-0540">Nuclease</keyword>
<dbReference type="Gene3D" id="1.10.150.110">
    <property type="entry name" value="DNA polymerase beta, N-terminal domain-like"/>
    <property type="match status" value="1"/>
</dbReference>
<comment type="catalytic activity">
    <reaction evidence="18">
        <text>2'-deoxyribonucleotide-(2'-deoxyribose 5'-phosphate)-2'-deoxyribonucleotide-DNA = a 3'-end 2'-deoxyribonucleotide-(2,3-dehydro-2,3-deoxyribose 5'-phosphate)-DNA + a 5'-end 5'-phospho-2'-deoxyribonucleoside-DNA + H(+)</text>
        <dbReference type="Rhea" id="RHEA:66592"/>
        <dbReference type="Rhea" id="RHEA-COMP:13180"/>
        <dbReference type="Rhea" id="RHEA-COMP:16897"/>
        <dbReference type="Rhea" id="RHEA-COMP:17067"/>
        <dbReference type="ChEBI" id="CHEBI:15378"/>
        <dbReference type="ChEBI" id="CHEBI:136412"/>
        <dbReference type="ChEBI" id="CHEBI:157695"/>
        <dbReference type="ChEBI" id="CHEBI:167181"/>
        <dbReference type="EC" id="4.2.99.18"/>
    </reaction>
</comment>
<dbReference type="InterPro" id="IPR004013">
    <property type="entry name" value="PHP_dom"/>
</dbReference>
<dbReference type="SUPFAM" id="SSF47802">
    <property type="entry name" value="DNA polymerase beta, N-terminal domain-like"/>
    <property type="match status" value="1"/>
</dbReference>
<dbReference type="InterPro" id="IPR002054">
    <property type="entry name" value="DNA-dir_DNA_pol_X"/>
</dbReference>
<evidence type="ECO:0000256" key="7">
    <source>
        <dbReference type="ARBA" id="ARBA00022634"/>
    </source>
</evidence>
<evidence type="ECO:0000256" key="11">
    <source>
        <dbReference type="ARBA" id="ARBA00022763"/>
    </source>
</evidence>
<keyword evidence="7" id="KW-0237">DNA synthesis</keyword>
<dbReference type="KEGG" id="maqe:RJ40_09720"/>
<protein>
    <recommendedName>
        <fullName evidence="5">DNA polymerase beta</fullName>
        <ecNumber evidence="3">2.7.7.7</ecNumber>
        <ecNumber evidence="4">4.2.99.18</ecNumber>
    </recommendedName>
    <alternativeName>
        <fullName evidence="16">5'-deoxyribose-phosphate lyase</fullName>
    </alternativeName>
    <alternativeName>
        <fullName evidence="17">AP lyase</fullName>
    </alternativeName>
</protein>
<feature type="domain" description="Helix-hairpin-helix DNA-binding motif class 1" evidence="22">
    <location>
        <begin position="52"/>
        <end position="71"/>
    </location>
</feature>
<comment type="catalytic activity">
    <reaction evidence="21">
        <text>DNA(n) + a 2'-deoxyribonucleoside 5'-triphosphate = DNA(n+1) + diphosphate</text>
        <dbReference type="Rhea" id="RHEA:22508"/>
        <dbReference type="Rhea" id="RHEA-COMP:17339"/>
        <dbReference type="Rhea" id="RHEA-COMP:17340"/>
        <dbReference type="ChEBI" id="CHEBI:33019"/>
        <dbReference type="ChEBI" id="CHEBI:61560"/>
        <dbReference type="ChEBI" id="CHEBI:173112"/>
        <dbReference type="EC" id="2.7.7.7"/>
    </reaction>
</comment>
<dbReference type="GO" id="GO:0005829">
    <property type="term" value="C:cytosol"/>
    <property type="evidence" value="ECO:0007669"/>
    <property type="project" value="TreeGrafter"/>
</dbReference>
<evidence type="ECO:0000259" key="23">
    <source>
        <dbReference type="SMART" id="SM00481"/>
    </source>
</evidence>
<comment type="cofactor">
    <cofactor evidence="1">
        <name>Mg(2+)</name>
        <dbReference type="ChEBI" id="CHEBI:18420"/>
    </cofactor>
</comment>
<evidence type="ECO:0000256" key="3">
    <source>
        <dbReference type="ARBA" id="ARBA00012417"/>
    </source>
</evidence>
<keyword evidence="14" id="KW-0915">Sodium</keyword>
<dbReference type="EMBL" id="CP036172">
    <property type="protein sequence ID" value="QSZ67759.1"/>
    <property type="molecule type" value="Genomic_DNA"/>
</dbReference>
<evidence type="ECO:0000256" key="2">
    <source>
        <dbReference type="ARBA" id="ARBA00004496"/>
    </source>
</evidence>
<dbReference type="GO" id="GO:0006281">
    <property type="term" value="P:DNA repair"/>
    <property type="evidence" value="ECO:0007669"/>
    <property type="project" value="UniProtKB-KW"/>
</dbReference>
<dbReference type="Gene3D" id="3.30.460.10">
    <property type="entry name" value="Beta Polymerase, domain 2"/>
    <property type="match status" value="1"/>
</dbReference>
<dbReference type="AlphaFoldDB" id="A0A8A3S7C1"/>
<keyword evidence="8" id="KW-0808">Transferase</keyword>
<keyword evidence="12" id="KW-0832">Ubl conjugation</keyword>
<evidence type="ECO:0000256" key="12">
    <source>
        <dbReference type="ARBA" id="ARBA00022843"/>
    </source>
</evidence>
<organism evidence="25 26">
    <name type="scientific">Methanofollis aquaemaris</name>
    <dbReference type="NCBI Taxonomy" id="126734"/>
    <lineage>
        <taxon>Archaea</taxon>
        <taxon>Methanobacteriati</taxon>
        <taxon>Methanobacteriota</taxon>
        <taxon>Stenosarchaea group</taxon>
        <taxon>Methanomicrobia</taxon>
        <taxon>Methanomicrobiales</taxon>
        <taxon>Methanomicrobiaceae</taxon>
        <taxon>Methanofollis</taxon>
    </lineage>
</organism>
<keyword evidence="6" id="KW-0488">Methylation</keyword>
<dbReference type="InterPro" id="IPR050243">
    <property type="entry name" value="PHP_phosphatase"/>
</dbReference>
<evidence type="ECO:0000256" key="10">
    <source>
        <dbReference type="ARBA" id="ARBA00022705"/>
    </source>
</evidence>
<dbReference type="InterPro" id="IPR022311">
    <property type="entry name" value="PolX-like"/>
</dbReference>
<evidence type="ECO:0000256" key="8">
    <source>
        <dbReference type="ARBA" id="ARBA00022679"/>
    </source>
</evidence>
<dbReference type="EC" id="2.7.7.7" evidence="3"/>
<evidence type="ECO:0000256" key="6">
    <source>
        <dbReference type="ARBA" id="ARBA00022481"/>
    </source>
</evidence>
<evidence type="ECO:0000256" key="5">
    <source>
        <dbReference type="ARBA" id="ARBA00020020"/>
    </source>
</evidence>
<dbReference type="EC" id="4.2.99.18" evidence="4"/>
<keyword evidence="10" id="KW-0235">DNA replication</keyword>
<dbReference type="GO" id="GO:0140078">
    <property type="term" value="F:class I DNA-(apurinic or apyrimidinic site) endonuclease activity"/>
    <property type="evidence" value="ECO:0007669"/>
    <property type="project" value="UniProtKB-EC"/>
</dbReference>
<comment type="function">
    <text evidence="20">Repair polymerase that plays a key role in base-excision repair. During this process, the damaged base is excised by specific DNA glycosylases, the DNA backbone is nicked at the abasic site by an apurinic/apyrimidic (AP) endonuclease, and POLB removes 5'-deoxyribose-phosphate from the preincised AP site acting as a 5'-deoxyribose-phosphate lyase (5'-dRP lyase); through its DNA polymerase activity, it adds one nucleotide to the 3' end of the arising single-nucleotide gap. Conducts 'gap-filling' DNA synthesis in a stepwise distributive fashion rather than in a processive fashion as for other DNA polymerases. It is also able to cleave sugar-phosphate bonds 3' to an intact AP site, acting as an AP lyase.</text>
</comment>
<dbReference type="InterPro" id="IPR016195">
    <property type="entry name" value="Pol/histidinol_Pase-like"/>
</dbReference>
<keyword evidence="9" id="KW-0548">Nucleotidyltransferase</keyword>
<evidence type="ECO:0000256" key="16">
    <source>
        <dbReference type="ARBA" id="ARBA00035717"/>
    </source>
</evidence>
<keyword evidence="26" id="KW-1185">Reference proteome</keyword>
<dbReference type="Pfam" id="PF14791">
    <property type="entry name" value="DNA_pol_B_thumb"/>
    <property type="match status" value="1"/>
</dbReference>
<dbReference type="Gene3D" id="3.30.210.10">
    <property type="entry name" value="DNA polymerase, thumb domain"/>
    <property type="match status" value="1"/>
</dbReference>
<dbReference type="PRINTS" id="PR00870">
    <property type="entry name" value="DNAPOLXBETA"/>
</dbReference>
<dbReference type="GO" id="GO:0008270">
    <property type="term" value="F:zinc ion binding"/>
    <property type="evidence" value="ECO:0007669"/>
    <property type="project" value="TreeGrafter"/>
</dbReference>
<name>A0A8A3S7C1_9EURY</name>
<dbReference type="InterPro" id="IPR043519">
    <property type="entry name" value="NT_sf"/>
</dbReference>
<dbReference type="GO" id="GO:0003677">
    <property type="term" value="F:DNA binding"/>
    <property type="evidence" value="ECO:0007669"/>
    <property type="project" value="InterPro"/>
</dbReference>
<dbReference type="InterPro" id="IPR003141">
    <property type="entry name" value="Pol/His_phosphatase_N"/>
</dbReference>
<dbReference type="Pfam" id="PF14716">
    <property type="entry name" value="HHH_8"/>
    <property type="match status" value="1"/>
</dbReference>
<evidence type="ECO:0000256" key="14">
    <source>
        <dbReference type="ARBA" id="ARBA00023053"/>
    </source>
</evidence>
<keyword evidence="11" id="KW-0227">DNA damage</keyword>
<dbReference type="SUPFAM" id="SSF81301">
    <property type="entry name" value="Nucleotidyltransferase"/>
    <property type="match status" value="1"/>
</dbReference>
<dbReference type="InterPro" id="IPR002008">
    <property type="entry name" value="DNA_pol_X_beta-like"/>
</dbReference>
<dbReference type="PANTHER" id="PTHR36928">
    <property type="entry name" value="PHOSPHATASE YCDX-RELATED"/>
    <property type="match status" value="1"/>
</dbReference>
<dbReference type="Gene3D" id="1.10.150.20">
    <property type="entry name" value="5' to 3' exonuclease, C-terminal subdomain"/>
    <property type="match status" value="1"/>
</dbReference>
<dbReference type="Pfam" id="PF02811">
    <property type="entry name" value="PHP"/>
    <property type="match status" value="1"/>
</dbReference>
<evidence type="ECO:0000313" key="25">
    <source>
        <dbReference type="EMBL" id="QSZ67759.1"/>
    </source>
</evidence>
<evidence type="ECO:0000256" key="15">
    <source>
        <dbReference type="ARBA" id="ARBA00023204"/>
    </source>
</evidence>
<dbReference type="Gene3D" id="3.20.20.140">
    <property type="entry name" value="Metal-dependent hydrolases"/>
    <property type="match status" value="1"/>
</dbReference>
<evidence type="ECO:0000256" key="18">
    <source>
        <dbReference type="ARBA" id="ARBA00044632"/>
    </source>
</evidence>
<dbReference type="InterPro" id="IPR029398">
    <property type="entry name" value="PolB_thumb"/>
</dbReference>
<keyword evidence="25" id="KW-0378">Hydrolase</keyword>
<feature type="domain" description="DNA-directed DNA polymerase X" evidence="24">
    <location>
        <begin position="3"/>
        <end position="307"/>
    </location>
</feature>
<gene>
    <name evidence="25" type="primary">polX</name>
    <name evidence="25" type="ORF">RJ40_09720</name>
</gene>
<evidence type="ECO:0000256" key="1">
    <source>
        <dbReference type="ARBA" id="ARBA00001946"/>
    </source>
</evidence>
<evidence type="ECO:0000256" key="21">
    <source>
        <dbReference type="ARBA" id="ARBA00049244"/>
    </source>
</evidence>
<reference evidence="25" key="1">
    <citation type="journal article" date="2001" name="Int. J. Syst. Evol. Microbiol.">
        <title>Methanofollis aquaemaris sp. nov., a methanogen isolated from an aquaculture fish pond.</title>
        <authorList>
            <person name="Lai M.C."/>
            <person name="Chen S.C."/>
        </authorList>
    </citation>
    <scope>NUCLEOTIDE SEQUENCE</scope>
    <source>
        <strain evidence="25">N2F9704</strain>
    </source>
</reference>
<evidence type="ECO:0000256" key="13">
    <source>
        <dbReference type="ARBA" id="ARBA00022932"/>
    </source>
</evidence>
<evidence type="ECO:0000313" key="26">
    <source>
        <dbReference type="Proteomes" id="UP001042704"/>
    </source>
</evidence>
<dbReference type="PANTHER" id="PTHR36928:SF1">
    <property type="entry name" value="PHOSPHATASE YCDX-RELATED"/>
    <property type="match status" value="1"/>
</dbReference>
<keyword evidence="13" id="KW-0239">DNA-directed DNA polymerase</keyword>
<evidence type="ECO:0000259" key="22">
    <source>
        <dbReference type="SMART" id="SM00278"/>
    </source>
</evidence>
<evidence type="ECO:0000256" key="20">
    <source>
        <dbReference type="ARBA" id="ARBA00045548"/>
    </source>
</evidence>
<dbReference type="SMART" id="SM00483">
    <property type="entry name" value="POLXc"/>
    <property type="match status" value="1"/>
</dbReference>
<feature type="domain" description="Helix-hairpin-helix DNA-binding motif class 1" evidence="22">
    <location>
        <begin position="92"/>
        <end position="111"/>
    </location>
</feature>
<dbReference type="InterPro" id="IPR027421">
    <property type="entry name" value="DNA_pol_lamdba_lyase_dom_sf"/>
</dbReference>
<dbReference type="SUPFAM" id="SSF89550">
    <property type="entry name" value="PHP domain-like"/>
    <property type="match status" value="1"/>
</dbReference>
<dbReference type="InterPro" id="IPR003583">
    <property type="entry name" value="Hlx-hairpin-Hlx_DNA-bd_motif"/>
</dbReference>
<reference evidence="25" key="2">
    <citation type="submission" date="2019-02" db="EMBL/GenBank/DDBJ databases">
        <authorList>
            <person name="Chen S.-C."/>
            <person name="Chien H.-H."/>
            <person name="Lai M.-C."/>
        </authorList>
    </citation>
    <scope>NUCLEOTIDE SEQUENCE</scope>
    <source>
        <strain evidence="25">N2F9704</strain>
    </source>
</reference>
<dbReference type="InterPro" id="IPR010996">
    <property type="entry name" value="HHH_MUS81"/>
</dbReference>
<dbReference type="PIRSF" id="PIRSF005047">
    <property type="entry name" value="UCP005047_YshC"/>
    <property type="match status" value="1"/>
</dbReference>
<keyword evidence="15" id="KW-0234">DNA repair</keyword>
<dbReference type="InterPro" id="IPR037160">
    <property type="entry name" value="DNA_Pol_thumb_sf"/>
</dbReference>
<dbReference type="GeneID" id="76424649"/>
<dbReference type="Pfam" id="PF14520">
    <property type="entry name" value="HHH_5"/>
    <property type="match status" value="1"/>
</dbReference>
<evidence type="ECO:0000256" key="4">
    <source>
        <dbReference type="ARBA" id="ARBA00012720"/>
    </source>
</evidence>
<dbReference type="SMART" id="SM00481">
    <property type="entry name" value="POLIIIAc"/>
    <property type="match status" value="1"/>
</dbReference>
<dbReference type="InterPro" id="IPR047967">
    <property type="entry name" value="PolX_PHP"/>
</dbReference>
<evidence type="ECO:0000256" key="17">
    <source>
        <dbReference type="ARBA" id="ARBA00035726"/>
    </source>
</evidence>
<keyword evidence="25" id="KW-0269">Exonuclease</keyword>
<dbReference type="CDD" id="cd07436">
    <property type="entry name" value="PHP_PolX"/>
    <property type="match status" value="1"/>
</dbReference>
<comment type="subcellular location">
    <subcellularLocation>
        <location evidence="2">Cytoplasm</location>
    </subcellularLocation>
</comment>
<accession>A0A8A3S7C1</accession>
<sequence>MDATNRLVAGVLAEISDLLEIHGENPFKVRAYARAAEVVGHLGRSVAGMNEDELEALPGIGKAIAEKVREIAETGTCREQARLREATPQGLPALLNLQGVGPKTVRRLWKELGVVGLDDLEAAARAHRIRALRGFREKKEHEILRAVGVARRGTDRMSLTEAEHLADVMLAAIPGEAWVAGSLRRGRSTIGDIDIVTLAPVRETAHSLARVADEVIDAGEKKISIRISGRRADVRFAAPKDLGAMLLYLTGSKAFNIRLREVARIPGMRLNEYGLTDHKTGELRQFRTEDEVFAALGMSPVPPELREDRGEVDLALEGNIPPLVDVQEIRGDLHVHSEWSDGTMSLEEIAAAGEERGYEYMLVSDHSASLGIAHGLDAPRLARQQVAIEQVNRTSGCTLLAGVEVDILADGKLSLPDESLQNCDLVIASVHSAFGQDEDVMTRRVITAIEKRDVDIIGHPTGRLIGRRPPVAIDMERVIRAAAENETALEINASPGRLDLDDIYIKQAQERGVRLAIGTDAHAAPELAYLRHGVALARRGWCGPGDILNTRSLADLLERRG</sequence>
<dbReference type="GO" id="GO:0004527">
    <property type="term" value="F:exonuclease activity"/>
    <property type="evidence" value="ECO:0007669"/>
    <property type="project" value="UniProtKB-KW"/>
</dbReference>
<proteinExistence type="predicted"/>
<dbReference type="SMART" id="SM00278">
    <property type="entry name" value="HhH1"/>
    <property type="match status" value="2"/>
</dbReference>
<comment type="catalytic activity">
    <reaction evidence="19">
        <text>a 5'-end 2'-deoxyribose-2'-deoxyribonucleotide-DNA = (2E,4S)-4-hydroxypenten-2-al-5-phosphate + a 5'-end 5'-phospho-2'-deoxyribonucleoside-DNA + H(+)</text>
        <dbReference type="Rhea" id="RHEA:76255"/>
        <dbReference type="Rhea" id="RHEA-COMP:13180"/>
        <dbReference type="Rhea" id="RHEA-COMP:18657"/>
        <dbReference type="ChEBI" id="CHEBI:15378"/>
        <dbReference type="ChEBI" id="CHEBI:136412"/>
        <dbReference type="ChEBI" id="CHEBI:195194"/>
        <dbReference type="ChEBI" id="CHEBI:195195"/>
    </reaction>
</comment>
<dbReference type="GO" id="GO:0042578">
    <property type="term" value="F:phosphoric ester hydrolase activity"/>
    <property type="evidence" value="ECO:0007669"/>
    <property type="project" value="TreeGrafter"/>
</dbReference>
<dbReference type="NCBIfam" id="NF006375">
    <property type="entry name" value="PRK08609.1"/>
    <property type="match status" value="1"/>
</dbReference>
<dbReference type="CDD" id="cd00141">
    <property type="entry name" value="NT_POLXc"/>
    <property type="match status" value="1"/>
</dbReference>
<evidence type="ECO:0000256" key="19">
    <source>
        <dbReference type="ARBA" id="ARBA00044678"/>
    </source>
</evidence>
<feature type="domain" description="Polymerase/histidinol phosphatase N-terminal" evidence="23">
    <location>
        <begin position="331"/>
        <end position="409"/>
    </location>
</feature>